<dbReference type="PANTHER" id="PTHR31901">
    <property type="entry name" value="GH3 DOMAIN-CONTAINING PROTEIN"/>
    <property type="match status" value="1"/>
</dbReference>
<name>D7KD46_ARALL</name>
<dbReference type="STRING" id="81972.D7KD46"/>
<dbReference type="Proteomes" id="UP000008694">
    <property type="component" value="Unassembled WGS sequence"/>
</dbReference>
<dbReference type="InterPro" id="IPR004993">
    <property type="entry name" value="GH3"/>
</dbReference>
<dbReference type="EMBL" id="GL348713">
    <property type="protein sequence ID" value="EFH70387.1"/>
    <property type="molecule type" value="Genomic_DNA"/>
</dbReference>
<evidence type="ECO:0000313" key="2">
    <source>
        <dbReference type="Proteomes" id="UP000008694"/>
    </source>
</evidence>
<sequence length="122" mass="13414">MSKGEIVATVCHRASGDVVYSSGTSGGKQKIFPVNDKYFKNMSFINGLCSSILSKYIDGVRKGKVMTFLNTRPLSTTPSGLPIAPLSTSFLMSDYFKNLPSKCYSDQQPPPVCQFLTRLRAF</sequence>
<protein>
    <submittedName>
        <fullName evidence="1">Predicted protein</fullName>
    </submittedName>
</protein>
<dbReference type="GO" id="GO:0005737">
    <property type="term" value="C:cytoplasm"/>
    <property type="evidence" value="ECO:0007669"/>
    <property type="project" value="TreeGrafter"/>
</dbReference>
<dbReference type="PANTHER" id="PTHR31901:SF52">
    <property type="entry name" value="AUXIN-RESPONSIVE GH3 FAMILY PROTEIN"/>
    <property type="match status" value="1"/>
</dbReference>
<gene>
    <name evidence="1" type="ORF">ARALYDRAFT_681839</name>
</gene>
<evidence type="ECO:0000313" key="1">
    <source>
        <dbReference type="EMBL" id="EFH70387.1"/>
    </source>
</evidence>
<dbReference type="HOGENOM" id="CLU_2029855_0_0_1"/>
<dbReference type="Pfam" id="PF03321">
    <property type="entry name" value="GH3"/>
    <property type="match status" value="1"/>
</dbReference>
<accession>D7KD46</accession>
<proteinExistence type="predicted"/>
<dbReference type="AlphaFoldDB" id="D7KD46"/>
<dbReference type="Gramene" id="Al_scaffold_0001_4162">
    <property type="protein sequence ID" value="Al_scaffold_0001_4162"/>
    <property type="gene ID" value="Al_scaffold_0001_4162"/>
</dbReference>
<organism evidence="2">
    <name type="scientific">Arabidopsis lyrata subsp. lyrata</name>
    <name type="common">Lyre-leaved rock-cress</name>
    <dbReference type="NCBI Taxonomy" id="81972"/>
    <lineage>
        <taxon>Eukaryota</taxon>
        <taxon>Viridiplantae</taxon>
        <taxon>Streptophyta</taxon>
        <taxon>Embryophyta</taxon>
        <taxon>Tracheophyta</taxon>
        <taxon>Spermatophyta</taxon>
        <taxon>Magnoliopsida</taxon>
        <taxon>eudicotyledons</taxon>
        <taxon>Gunneridae</taxon>
        <taxon>Pentapetalae</taxon>
        <taxon>rosids</taxon>
        <taxon>malvids</taxon>
        <taxon>Brassicales</taxon>
        <taxon>Brassicaceae</taxon>
        <taxon>Camelineae</taxon>
        <taxon>Arabidopsis</taxon>
    </lineage>
</organism>
<reference evidence="2" key="1">
    <citation type="journal article" date="2011" name="Nat. Genet.">
        <title>The Arabidopsis lyrata genome sequence and the basis of rapid genome size change.</title>
        <authorList>
            <person name="Hu T.T."/>
            <person name="Pattyn P."/>
            <person name="Bakker E.G."/>
            <person name="Cao J."/>
            <person name="Cheng J.-F."/>
            <person name="Clark R.M."/>
            <person name="Fahlgren N."/>
            <person name="Fawcett J.A."/>
            <person name="Grimwood J."/>
            <person name="Gundlach H."/>
            <person name="Haberer G."/>
            <person name="Hollister J.D."/>
            <person name="Ossowski S."/>
            <person name="Ottilar R.P."/>
            <person name="Salamov A.A."/>
            <person name="Schneeberger K."/>
            <person name="Spannagl M."/>
            <person name="Wang X."/>
            <person name="Yang L."/>
            <person name="Nasrallah M.E."/>
            <person name="Bergelson J."/>
            <person name="Carrington J.C."/>
            <person name="Gaut B.S."/>
            <person name="Schmutz J."/>
            <person name="Mayer K.F.X."/>
            <person name="Van de Peer Y."/>
            <person name="Grigoriev I.V."/>
            <person name="Nordborg M."/>
            <person name="Weigel D."/>
            <person name="Guo Y.-L."/>
        </authorList>
    </citation>
    <scope>NUCLEOTIDE SEQUENCE [LARGE SCALE GENOMIC DNA]</scope>
    <source>
        <strain evidence="2">cv. MN47</strain>
    </source>
</reference>
<dbReference type="GO" id="GO:0016881">
    <property type="term" value="F:acid-amino acid ligase activity"/>
    <property type="evidence" value="ECO:0007669"/>
    <property type="project" value="TreeGrafter"/>
</dbReference>
<keyword evidence="2" id="KW-1185">Reference proteome</keyword>